<dbReference type="EMBL" id="JADGJQ010000031">
    <property type="protein sequence ID" value="KAJ3177731.1"/>
    <property type="molecule type" value="Genomic_DNA"/>
</dbReference>
<gene>
    <name evidence="3" type="ORF">HDU87_004253</name>
</gene>
<organism evidence="3 4">
    <name type="scientific">Geranomyces variabilis</name>
    <dbReference type="NCBI Taxonomy" id="109894"/>
    <lineage>
        <taxon>Eukaryota</taxon>
        <taxon>Fungi</taxon>
        <taxon>Fungi incertae sedis</taxon>
        <taxon>Chytridiomycota</taxon>
        <taxon>Chytridiomycota incertae sedis</taxon>
        <taxon>Chytridiomycetes</taxon>
        <taxon>Spizellomycetales</taxon>
        <taxon>Powellomycetaceae</taxon>
        <taxon>Geranomyces</taxon>
    </lineage>
</organism>
<evidence type="ECO:0000256" key="2">
    <source>
        <dbReference type="SAM" id="Phobius"/>
    </source>
</evidence>
<sequence>MIVSLPTAPPVASLHDSSTSSPLSTATLAFLWFSISILLMLVRVLIVRSTQSCEHQAPPDSALPEVQAEVELSPIPLASSPDDSVVALSTQSEDEVRLLEEEAPQPSAQFKPDPEAALALQKARISLQRAMVGLEMVCPSPPTDDELCICPVKATASFCEVDPNDEKMFPLRDSAKRSPLAPKVFNRFSMCLDILDNRRRNGEPSCFYWSSLANQGRPAGSVSFSMARERATTEHVGNDLEDPDTDSSTDVVLAPQQKSGGWAKDSTGKWMKCV</sequence>
<dbReference type="AlphaFoldDB" id="A0AAD5TJV8"/>
<reference evidence="3" key="1">
    <citation type="submission" date="2020-05" db="EMBL/GenBank/DDBJ databases">
        <title>Phylogenomic resolution of chytrid fungi.</title>
        <authorList>
            <person name="Stajich J.E."/>
            <person name="Amses K."/>
            <person name="Simmons R."/>
            <person name="Seto K."/>
            <person name="Myers J."/>
            <person name="Bonds A."/>
            <person name="Quandt C.A."/>
            <person name="Barry K."/>
            <person name="Liu P."/>
            <person name="Grigoriev I."/>
            <person name="Longcore J.E."/>
            <person name="James T.Y."/>
        </authorList>
    </citation>
    <scope>NUCLEOTIDE SEQUENCE</scope>
    <source>
        <strain evidence="3">JEL0379</strain>
    </source>
</reference>
<evidence type="ECO:0000256" key="1">
    <source>
        <dbReference type="SAM" id="MobiDB-lite"/>
    </source>
</evidence>
<feature type="region of interest" description="Disordered" evidence="1">
    <location>
        <begin position="230"/>
        <end position="249"/>
    </location>
</feature>
<evidence type="ECO:0000313" key="4">
    <source>
        <dbReference type="Proteomes" id="UP001212152"/>
    </source>
</evidence>
<feature type="transmembrane region" description="Helical" evidence="2">
    <location>
        <begin position="23"/>
        <end position="46"/>
    </location>
</feature>
<proteinExistence type="predicted"/>
<accession>A0AAD5TJV8</accession>
<protein>
    <submittedName>
        <fullName evidence="3">Uncharacterized protein</fullName>
    </submittedName>
</protein>
<feature type="compositionally biased region" description="Low complexity" evidence="1">
    <location>
        <begin position="12"/>
        <end position="22"/>
    </location>
</feature>
<comment type="caution">
    <text evidence="3">The sequence shown here is derived from an EMBL/GenBank/DDBJ whole genome shotgun (WGS) entry which is preliminary data.</text>
</comment>
<keyword evidence="2" id="KW-1133">Transmembrane helix</keyword>
<feature type="region of interest" description="Disordered" evidence="1">
    <location>
        <begin position="1"/>
        <end position="22"/>
    </location>
</feature>
<keyword evidence="2" id="KW-0472">Membrane</keyword>
<keyword evidence="4" id="KW-1185">Reference proteome</keyword>
<evidence type="ECO:0000313" key="3">
    <source>
        <dbReference type="EMBL" id="KAJ3177731.1"/>
    </source>
</evidence>
<dbReference type="Proteomes" id="UP001212152">
    <property type="component" value="Unassembled WGS sequence"/>
</dbReference>
<keyword evidence="2" id="KW-0812">Transmembrane</keyword>
<name>A0AAD5TJV8_9FUNG</name>